<feature type="compositionally biased region" description="Polar residues" evidence="1">
    <location>
        <begin position="267"/>
        <end position="276"/>
    </location>
</feature>
<dbReference type="Proteomes" id="UP000308652">
    <property type="component" value="Unassembled WGS sequence"/>
</dbReference>
<evidence type="ECO:0000256" key="1">
    <source>
        <dbReference type="SAM" id="MobiDB-lite"/>
    </source>
</evidence>
<organism evidence="2 3">
    <name type="scientific">Crucibulum laeve</name>
    <dbReference type="NCBI Taxonomy" id="68775"/>
    <lineage>
        <taxon>Eukaryota</taxon>
        <taxon>Fungi</taxon>
        <taxon>Dikarya</taxon>
        <taxon>Basidiomycota</taxon>
        <taxon>Agaricomycotina</taxon>
        <taxon>Agaricomycetes</taxon>
        <taxon>Agaricomycetidae</taxon>
        <taxon>Agaricales</taxon>
        <taxon>Agaricineae</taxon>
        <taxon>Nidulariaceae</taxon>
        <taxon>Crucibulum</taxon>
    </lineage>
</organism>
<feature type="compositionally biased region" description="Polar residues" evidence="1">
    <location>
        <begin position="224"/>
        <end position="239"/>
    </location>
</feature>
<keyword evidence="3" id="KW-1185">Reference proteome</keyword>
<feature type="compositionally biased region" description="Low complexity" evidence="1">
    <location>
        <begin position="204"/>
        <end position="216"/>
    </location>
</feature>
<dbReference type="AlphaFoldDB" id="A0A5C3M6L7"/>
<reference evidence="2 3" key="1">
    <citation type="journal article" date="2019" name="Nat. Ecol. Evol.">
        <title>Megaphylogeny resolves global patterns of mushroom evolution.</title>
        <authorList>
            <person name="Varga T."/>
            <person name="Krizsan K."/>
            <person name="Foldi C."/>
            <person name="Dima B."/>
            <person name="Sanchez-Garcia M."/>
            <person name="Sanchez-Ramirez S."/>
            <person name="Szollosi G.J."/>
            <person name="Szarkandi J.G."/>
            <person name="Papp V."/>
            <person name="Albert L."/>
            <person name="Andreopoulos W."/>
            <person name="Angelini C."/>
            <person name="Antonin V."/>
            <person name="Barry K.W."/>
            <person name="Bougher N.L."/>
            <person name="Buchanan P."/>
            <person name="Buyck B."/>
            <person name="Bense V."/>
            <person name="Catcheside P."/>
            <person name="Chovatia M."/>
            <person name="Cooper J."/>
            <person name="Damon W."/>
            <person name="Desjardin D."/>
            <person name="Finy P."/>
            <person name="Geml J."/>
            <person name="Haridas S."/>
            <person name="Hughes K."/>
            <person name="Justo A."/>
            <person name="Karasinski D."/>
            <person name="Kautmanova I."/>
            <person name="Kiss B."/>
            <person name="Kocsube S."/>
            <person name="Kotiranta H."/>
            <person name="LaButti K.M."/>
            <person name="Lechner B.E."/>
            <person name="Liimatainen K."/>
            <person name="Lipzen A."/>
            <person name="Lukacs Z."/>
            <person name="Mihaltcheva S."/>
            <person name="Morgado L.N."/>
            <person name="Niskanen T."/>
            <person name="Noordeloos M.E."/>
            <person name="Ohm R.A."/>
            <person name="Ortiz-Santana B."/>
            <person name="Ovrebo C."/>
            <person name="Racz N."/>
            <person name="Riley R."/>
            <person name="Savchenko A."/>
            <person name="Shiryaev A."/>
            <person name="Soop K."/>
            <person name="Spirin V."/>
            <person name="Szebenyi C."/>
            <person name="Tomsovsky M."/>
            <person name="Tulloss R.E."/>
            <person name="Uehling J."/>
            <person name="Grigoriev I.V."/>
            <person name="Vagvolgyi C."/>
            <person name="Papp T."/>
            <person name="Martin F.M."/>
            <person name="Miettinen O."/>
            <person name="Hibbett D.S."/>
            <person name="Nagy L.G."/>
        </authorList>
    </citation>
    <scope>NUCLEOTIDE SEQUENCE [LARGE SCALE GENOMIC DNA]</scope>
    <source>
        <strain evidence="2 3">CBS 166.37</strain>
    </source>
</reference>
<feature type="region of interest" description="Disordered" evidence="1">
    <location>
        <begin position="204"/>
        <end position="276"/>
    </location>
</feature>
<gene>
    <name evidence="2" type="ORF">BDQ12DRAFT_743774</name>
</gene>
<sequence>MRKRVHSIEHGASSSLKNIDTVKKKVESDYVKMIRALEMGSGPSRRISCSIKIPDPHMLNRSAYITMKEDMRYKETSDKFLASIKSELRRFQSKVQGEVDNKLAVALENMRRSCQTPENNPCSISPVSTEASHTIDELNEQVFESHKWRPSTDDALARTFQDFEVNRARQVALDNEPNIWSESILSAANNNPWGSPKLYISPLSGSGTSSKPASSKGKGHTILKENSSISDEAPSTSHVATIRGVRSSSAGRSAPSTGDRTVKQRGAESNSCVSSADTEDVWAIPKQCISPSPSSIPLTQVVADTQSSVPNHLPSSTHISISSSEIMRQDEWYIENDESLSTTPCDAMLSNEDPAVFTAELSASKTMAHPTNFINLKVELDEMRTNPWYDMTILNCDYKEDTRDNGSSSSSSEDDEVPTDVECEPIVSGSGQVAECMTVEDNSLASVLVSTYSILVLFYIQLWSPLLALGRRKGGVYSEIILVGGTRHVV</sequence>
<evidence type="ECO:0000313" key="3">
    <source>
        <dbReference type="Proteomes" id="UP000308652"/>
    </source>
</evidence>
<accession>A0A5C3M6L7</accession>
<protein>
    <submittedName>
        <fullName evidence="2">Uncharacterized protein</fullName>
    </submittedName>
</protein>
<evidence type="ECO:0000313" key="2">
    <source>
        <dbReference type="EMBL" id="TFK39508.1"/>
    </source>
</evidence>
<feature type="region of interest" description="Disordered" evidence="1">
    <location>
        <begin position="400"/>
        <end position="420"/>
    </location>
</feature>
<feature type="compositionally biased region" description="Low complexity" evidence="1">
    <location>
        <begin position="243"/>
        <end position="258"/>
    </location>
</feature>
<proteinExistence type="predicted"/>
<name>A0A5C3M6L7_9AGAR</name>
<dbReference type="EMBL" id="ML213599">
    <property type="protein sequence ID" value="TFK39508.1"/>
    <property type="molecule type" value="Genomic_DNA"/>
</dbReference>